<keyword evidence="3" id="KW-1185">Reference proteome</keyword>
<organism evidence="2 3">
    <name type="scientific">Permianibacter aggregans</name>
    <dbReference type="NCBI Taxonomy" id="1510150"/>
    <lineage>
        <taxon>Bacteria</taxon>
        <taxon>Pseudomonadati</taxon>
        <taxon>Pseudomonadota</taxon>
        <taxon>Gammaproteobacteria</taxon>
        <taxon>Pseudomonadales</taxon>
        <taxon>Pseudomonadaceae</taxon>
        <taxon>Permianibacter</taxon>
    </lineage>
</organism>
<name>A0A4R6UHJ4_9GAMM</name>
<evidence type="ECO:0000313" key="3">
    <source>
        <dbReference type="Proteomes" id="UP000295375"/>
    </source>
</evidence>
<comment type="caution">
    <text evidence="2">The sequence shown here is derived from an EMBL/GenBank/DDBJ whole genome shotgun (WGS) entry which is preliminary data.</text>
</comment>
<evidence type="ECO:0000313" key="2">
    <source>
        <dbReference type="EMBL" id="TDQ45842.1"/>
    </source>
</evidence>
<keyword evidence="1" id="KW-1133">Transmembrane helix</keyword>
<proteinExistence type="predicted"/>
<dbReference type="Proteomes" id="UP000295375">
    <property type="component" value="Unassembled WGS sequence"/>
</dbReference>
<sequence>MRELQEFLLQDTTVLSSALIAAIVAGLVNYLFSSKKKPTCCARGHRLTGYAC</sequence>
<protein>
    <submittedName>
        <fullName evidence="2">Uncharacterized protein</fullName>
    </submittedName>
</protein>
<accession>A0A4R6UHJ4</accession>
<feature type="transmembrane region" description="Helical" evidence="1">
    <location>
        <begin position="12"/>
        <end position="32"/>
    </location>
</feature>
<gene>
    <name evidence="2" type="ORF">EV696_11775</name>
</gene>
<dbReference type="EMBL" id="SNYM01000017">
    <property type="protein sequence ID" value="TDQ45842.1"/>
    <property type="molecule type" value="Genomic_DNA"/>
</dbReference>
<evidence type="ECO:0000256" key="1">
    <source>
        <dbReference type="SAM" id="Phobius"/>
    </source>
</evidence>
<keyword evidence="1" id="KW-0472">Membrane</keyword>
<reference evidence="2 3" key="1">
    <citation type="submission" date="2019-03" db="EMBL/GenBank/DDBJ databases">
        <title>Genomic Encyclopedia of Type Strains, Phase IV (KMG-IV): sequencing the most valuable type-strain genomes for metagenomic binning, comparative biology and taxonomic classification.</title>
        <authorList>
            <person name="Goeker M."/>
        </authorList>
    </citation>
    <scope>NUCLEOTIDE SEQUENCE [LARGE SCALE GENOMIC DNA]</scope>
    <source>
        <strain evidence="2 3">DSM 103792</strain>
    </source>
</reference>
<dbReference type="AlphaFoldDB" id="A0A4R6UHJ4"/>
<keyword evidence="1" id="KW-0812">Transmembrane</keyword>